<comment type="subunit">
    <text evidence="17">The I1 inner arm complex (also known as the f dynein complex) is a two-headed isoform composed of two heavy chains (1-alpha and 1-beta), three intermediate chains and three light chains. I1 occupies a specific position proximal to the first radial spoke and repeats every 96 nm along the length of the axoneme.</text>
</comment>
<dbReference type="GO" id="GO:0008017">
    <property type="term" value="F:microtubule binding"/>
    <property type="evidence" value="ECO:0007669"/>
    <property type="project" value="UniProtKB-ARBA"/>
</dbReference>
<dbReference type="Pfam" id="PF12780">
    <property type="entry name" value="AAA_8"/>
    <property type="match status" value="2"/>
</dbReference>
<dbReference type="InterPro" id="IPR013594">
    <property type="entry name" value="Dynein_heavy_tail"/>
</dbReference>
<evidence type="ECO:0000256" key="18">
    <source>
        <dbReference type="ARBA" id="ARBA00077719"/>
    </source>
</evidence>
<feature type="compositionally biased region" description="Polar residues" evidence="20">
    <location>
        <begin position="122"/>
        <end position="131"/>
    </location>
</feature>
<dbReference type="EMBL" id="DF236951">
    <property type="protein sequence ID" value="GAQ77648.1"/>
    <property type="molecule type" value="Genomic_DNA"/>
</dbReference>
<dbReference type="FunFam" id="3.10.490.20:FF:000006">
    <property type="entry name" value="Dynein axonemal heavy chain 10"/>
    <property type="match status" value="1"/>
</dbReference>
<dbReference type="FunFam" id="1.20.140.100:FF:000001">
    <property type="entry name" value="dynein heavy chain 17, axonemal"/>
    <property type="match status" value="1"/>
</dbReference>
<dbReference type="Gene3D" id="1.20.140.100">
    <property type="entry name" value="Dynein heavy chain, N-terminal domain 2"/>
    <property type="match status" value="1"/>
</dbReference>
<dbReference type="GO" id="GO:0005524">
    <property type="term" value="F:ATP binding"/>
    <property type="evidence" value="ECO:0007669"/>
    <property type="project" value="UniProtKB-KW"/>
</dbReference>
<dbReference type="GO" id="GO:0051959">
    <property type="term" value="F:dynein light intermediate chain binding"/>
    <property type="evidence" value="ECO:0007669"/>
    <property type="project" value="InterPro"/>
</dbReference>
<dbReference type="InterPro" id="IPR043157">
    <property type="entry name" value="Dynein_AAA1S"/>
</dbReference>
<dbReference type="FunFam" id="1.10.8.1220:FF:000001">
    <property type="entry name" value="Dynein axonemal heavy chain 5"/>
    <property type="match status" value="1"/>
</dbReference>
<evidence type="ECO:0000256" key="19">
    <source>
        <dbReference type="SAM" id="Coils"/>
    </source>
</evidence>
<evidence type="ECO:0000259" key="21">
    <source>
        <dbReference type="SMART" id="SM00382"/>
    </source>
</evidence>
<keyword evidence="7" id="KW-0970">Cilium biogenesis/degradation</keyword>
<dbReference type="SUPFAM" id="SSF52540">
    <property type="entry name" value="P-loop containing nucleoside triphosphate hydrolases"/>
    <property type="match status" value="4"/>
</dbReference>
<comment type="subcellular location">
    <subcellularLocation>
        <location evidence="1">Cytoplasm</location>
        <location evidence="1">Cytoskeleton</location>
        <location evidence="1">Flagellum axoneme</location>
    </subcellularLocation>
</comment>
<dbReference type="GO" id="GO:0005881">
    <property type="term" value="C:cytoplasmic microtubule"/>
    <property type="evidence" value="ECO:0000318"/>
    <property type="project" value="GO_Central"/>
</dbReference>
<dbReference type="InterPro" id="IPR042228">
    <property type="entry name" value="Dynein_linker_3"/>
</dbReference>
<dbReference type="FunFam" id="3.40.50.300:FF:000044">
    <property type="entry name" value="Dynein heavy chain 5, axonemal"/>
    <property type="match status" value="1"/>
</dbReference>
<dbReference type="Pfam" id="PF18199">
    <property type="entry name" value="Dynein_C"/>
    <property type="match status" value="1"/>
</dbReference>
<dbReference type="Pfam" id="PF12777">
    <property type="entry name" value="MT"/>
    <property type="match status" value="1"/>
</dbReference>
<dbReference type="Gene3D" id="1.10.472.130">
    <property type="match status" value="1"/>
</dbReference>
<dbReference type="InterPro" id="IPR041228">
    <property type="entry name" value="Dynein_C"/>
</dbReference>
<dbReference type="FunFam" id="3.40.50.300:FF:000153">
    <property type="entry name" value="Dynein axonemal heavy chain 1"/>
    <property type="match status" value="1"/>
</dbReference>
<evidence type="ECO:0000256" key="4">
    <source>
        <dbReference type="ARBA" id="ARBA00022701"/>
    </source>
</evidence>
<dbReference type="Pfam" id="PF17852">
    <property type="entry name" value="Dynein_AAA_lid"/>
    <property type="match status" value="1"/>
</dbReference>
<dbReference type="Pfam" id="PF18198">
    <property type="entry name" value="AAA_lid_11"/>
    <property type="match status" value="1"/>
</dbReference>
<dbReference type="InterPro" id="IPR027417">
    <property type="entry name" value="P-loop_NTPase"/>
</dbReference>
<dbReference type="FunFam" id="3.20.180.20:FF:000001">
    <property type="entry name" value="Dynein axonemal heavy chain 5"/>
    <property type="match status" value="1"/>
</dbReference>
<sequence>MGSLGVPAGGPSVSGRDALTELLKSKTCVGLGLDEALFAQLASSADGQAAITAFLEDERAADTPLLVYEVRTEVIRKKEASGVAPKGEDVTEEDGESPTKSTEEEGSRETAGEASQPADGASGSNAGTSDGSALAARISGIVPRESSSGRLSVAALAGPSRRASTLAASSRRESALVHPEPLAEATESDGKVAEAEEAGPPPQEAVEVETVVELRACTGTLPEGTAGRAVYFTKKEAGKLRSKDGIECGVLAEGPSLRALEVLLSQIYLPMLSSAGARQKQGGEAGAAGKQGDTSRNELLSSMHKFAAQVAHVSQQLTGDVQLVMTRVTIDNVAEAAADSDLLLKLEEATAEWTVLLGAALQKEAGKVPQGKGPLAEIEFWRERNASLGSLYEQLNTPQAKKVVATLEAGSGDANLLMRFKAQSNELTQLYIEAQDNVKFLSTLERHFKNLAHGSLSSILDTLPPLMNALRMVWIISRHYSDDVRMGNLFERIANEQIGDKVAEQVDLKTLFQLPPTETQHLIDTGKAVLDTWSEVYLQVRERIEASGRDARWEFDRKRLFERSAYMASVLADVRRVVGVVDDFRRFLGPELKAVTGDPQGIDDVIQRVDAMVEPIQTLPFHAFDKKFASHWAAVIAKFTLDKEAIERATRSFIDTSFKKLRSAEGAFELLQNFKSIKSEGAINRQMMDKFNDILAQFSREIDATRELFELRAASPPATRNQPPVAGAISWARSLFGRVRKTMQKLDDGQLLSEEAGHEVHKNYVGLAKQMLAFEKTWFAGWAASVDALALAHLKQPILRREGDGHVVVNFHPDLTRIMREARYLDRMGFKIPEMALNITLQEEKYVGYVAALGGMLGHYWAVVGVLTPTEGRLLAGKLEQLERCLDPGFSPLNWNALGIPDFVAAANKAINEFQALVNQIQKNSAIIEKAISSLARSKLVQAPPPGEGDVADLQELFEHVERQRTEAVEGMLKKYRSIAPLLGKVEELVAASNSGRSPALADYYAFWERRIFAALNQAVAAGMAKLQHLFTGQPRKSSGGRSSPPVMLFRLTTSLSPPEILVQPAVSEVTKLLSRMVRNVVESTKPFVRWMDGSCLETPPQKTGADDEEPYIFSFYNDVSANSQVIKAMLTLTGLVHKATAGVSKHVDGWRRYQHLWKQDKAATLDKFAAKQPTCVEFEEKLAKYSRIAVDIAELPKEKDVEFVRVASHQLADALCAEARAWVAAIGQAMAESDRKRIAGMHAAIAQLEADVTRPPTSLDDLKAVLNVVADIRARAMDMEQEYVEIEERCRTRMLYGLGGDDEETAQAYAIRTKWVELQGVAVRVDEDLEEVKKKFTATTQVQVAEYHASVLDLRERLRDSGPGKTDNLDQGLELLKTFQAEVAAKGGAREALVLAQKLFDLPITSYPELLEVDAELRSLAQIFELYTDFSAAVKAASSMLWAELDIGRLVGAQEEFGGRLKRMKHLKALPTYGLLEAKLKEFQDSLPLIQDLKSEALRPRHWERLMELTGKRFDMDPKSFTLGALFAMQLHNYAQVISEMVGAASKELSIEAELRGLAEVWREQAFTVAKYTKNGADRGWVLRGVDELAVLLEDQGLNLQSMMASRFVKPFLEQVRAWEGRLSLIGEVSGVWVGVQRRWQYLESIFVGSDDIRHQLPDEAKRFDGIDKAWKKIMADTAKNPNVLDACAVEGRLEQLQQLSAQLETCQKSLSEYLDTKRCSFPRFFFISDDELLSILGTSDPTSVQEHMLKLFDNCAALRFGRGNKVVTGMTSSEGEGFDFRAPVSTEGAVEVWMTAVEAEMRASLAAITKEGVFFYAKKPRARWILDNLGMTTLVGSQIWWTWEVEDGFRRVRAGGKGAMKELAGKLTGQLGELVGMVRGELGPLDRKKVNALIIIDVHARDIIDAFVRDSVLDHREFAWESQLRFYWDRANDDLFIRQCSGEFRYGYEYMGLNGRLVITALTDRCYMTLTTALTFKLGGAPAGPAGTGKTETTKDLAKSMALLCVVFNCGDGLDFKAMGSIFSGLVQCGAWGCFDEFNRIDAEVLSVVSSQIKQIQEALKADARRFQFEGKEIRLDGRTGIFITMNPGYAGRTELPDNLKALFRPVTMIVPDLQQICEIMLFSEGFDTAKVLAKKMTVLYKLSREQLSKQYHYDFGLRALKSVLVMAGALKRGSPDMDEALVLMRALRDMNLPKFVFDDVPLFLGLINDLFPGMDCPRVRYPQLNDVIEADLAEQGYLVVTEASGQVDKVIQLYETMMTRHTTMVVGQTGGGKSVILKTLARAQTKLGVPTKMTVINPKAQPTSELYGVLDPDTRDWTDGLLSSLFREMARPLVGDKEERRYLVFDGDVDALWVEDMNSLMDDNKLLTLPNGERIRLPNHCKLLFEVFDLQYASPATVSRCGMVYVDSRNLGYKPFIWKWCNGRQSADEAEALRGLMAKYVGQCVDFVLEGVEDDVITRRLRQAIPVTALNTVTQLCTLLDAMLTDDKGITDPQTLEAVFLFCVVWSVGAAVVQNGAVADRDRFDKFVKGLAGLSLADGDTVPATQLPAKSLYEYCFDTNDLRWRSWKSLVQDYQPPPDGKFSKILVPTVDTVRSTWLLDIMVQVGRPVLFVGDSGTAKSVTVGQYLGGLSPEHFLVLNMNFSSRTSSLDVQRAVEDAVEKRTKDTYGPPVGKKMVVFIDDLNMPKVDKYGTQQPIAALKLLIERSGLYDRGKELNWKNMKDVQFVGAMGPPGGARNAVDPRFISLFSVFEIQFPATESLTRIFDTILNAHVQSLAPDIKAACAGLTEVTLRLYGFILEKLPPTPSRFHYIFNLRDLSRVFEGLCLSTPDKFASPAQFLRLWRNECLRIFHDRLISEDDKAAVQAKLAELVQDKYGQHADAVLANPILFGDYRLALKEGEARLYEDLGDYSTVKGVLEGVLEEYNAGRSKAMTLVLFKDALEHATRIHRLLRLEQGNALLVGVGGSGKQSLARLAAFAAGCAVFEITLTRGYDEAAFREDLKKLYAMLGAENKRVMFLFTDAHVADEGFLELINNMLTAGMVPALYADDEKDALVNQVRDEVAAKGLLDTKEACWRYFVGKCRNNLHVVLCMSPIGDTLRTRCRNFPGMVNNCVIDWFTPWPEEALHRQGPHAPQHSGLGTTWHSTVVISVVPRAASQLWLIVMRSVASVFLADVDLPEPHRAGIVEHMVVVHQSVRQFSAEFEAALRRHNYVTPKNYLDFVGTYKAGLAGHRVRLGELSGRLDAGLAKLIQAADEVATMQASLADAKTVVDAKSAQCAELLTVIAANTTTVESKQAVAQQKEADLSVESAQIAIEKADAEAALEAAIPALEAAAEALNNLKKDEITEIRSFAKPHVLVQKVCECVVLLRGLKDVSWKGAKAMMADARFLASLIEFDKDGITEKQMRALKDYFKDPKLTIEELMSISTAGAGLLRWVCAMMNYNNIAKTVNPKRQAVAAAEKNLRAAQKELERIKAEVAALSGQLAGLSAQFAASTAEQQELKAKADLMEKRLDAARRLIAGLDSERTRWTAEMAELAATRERLVGDCLLSASFLSYTGAFTYDFRKKMVQELWYGDLVTRGVPVSAPFALETLLTSEVEVAAWASEGLPGDELSIQNGILTTRASRFPLCIDPQMQALAWIKRREGKNLDGRIRSFSDPDFLKQLEMAIQYGFPFLLENVDEYIDPVIDPVLEKNITHVGARKVVKLGDKEVEWDDNFRLYLVSKLPNPHYGPEVSGKTQIINYAVTPAGLQAQLLNVTVRHERPALEEQREGLVREMSENKALLKQLEDTLLRELSNAQGNILDNTDLIATLENTKAKAVEIAEKLALARDTAAEIEAVRARYSPAAKRGAILFFVMSSLSGISSMYEYSLGSFLEVFRTTLATSRKDAALEARLRHIIDGLTYDVYAYCCTGLFEKHKLMLSFQMAIKIADGDGQLNHAYLDFFLKGNLALEKAARRKPADWWPDAGWEDLMRLTGLDAQFAGLADHVEAHVGEWRAWYELEKPEEAPLPGPFADALSPFEQLLVLRCARVDRVTVALTRYVIAAMGDKYVSPPVLDYGNIYRQSSPVTPIVFILSPGADPAFDVFKLGEEMGFKPGGKLKYMALGQGMGPKAAEFLEQGAARGLWVMLQNCHLLPSWLKTLEKILEKLEKPHKDFRLWLTTDPTPRFPLGVLQRSLKVVTEPPNGLKLNMRASYSKITDDMLADCAHPAFKPQVYVLAFFHAVVQERRKYGKLGWNVPYDFNETDFRISMALIGTYLSKAAAAGDELIPWGTLRYLIGEAMYGGRVSDGFDRRILTTYLDEYLGDFLFDTFQPFRFYAGKDALYKIPAPGGRDAYCAEIDGLPLVQTPEVFGLHPNADISYYTAATRSLWRNLVDLQPRIGAAPGGASREDVIAGVARDIQSKIPNPFDIAIIKKEIGVPSPVQVVLLQELDRWNALLARMQASLKDLQKALAGEIGMSSDLDEVATALFNGQLPEAWRRMNPQTEKMLGAWMLWFGRRYAQYAAWVEHGEPAVMWLAGLHIPETYIAALVQTACRDRGWPLDKSTLYTAVTQFTDAGQVHEKPKHGCYVSGLYLEGAQWNLKKSRLERQEPKQLVVELPILQIVPIEASKLKLQNTFKTPVYVTQARRNAMGVGLVFEADLATDEHPSHWVLQGVSLSLNIDQ</sequence>
<comment type="similarity">
    <text evidence="2">Belongs to the dynein heavy chain family.</text>
</comment>
<dbReference type="InterPro" id="IPR042222">
    <property type="entry name" value="Dynein_2_N"/>
</dbReference>
<dbReference type="Gene3D" id="1.10.8.710">
    <property type="match status" value="1"/>
</dbReference>
<dbReference type="FunFam" id="1.20.920.20:FF:000001">
    <property type="entry name" value="dynein heavy chain 2, axonemal"/>
    <property type="match status" value="1"/>
</dbReference>
<dbReference type="InterPro" id="IPR013602">
    <property type="entry name" value="Dynein_heavy_linker"/>
</dbReference>
<keyword evidence="12" id="KW-0969">Cilium</keyword>
<feature type="compositionally biased region" description="Basic and acidic residues" evidence="20">
    <location>
        <begin position="101"/>
        <end position="111"/>
    </location>
</feature>
<dbReference type="Gene3D" id="6.10.140.1060">
    <property type="match status" value="1"/>
</dbReference>
<dbReference type="SMART" id="SM00382">
    <property type="entry name" value="AAA"/>
    <property type="match status" value="4"/>
</dbReference>
<keyword evidence="11 19" id="KW-0175">Coiled coil</keyword>
<dbReference type="FunFam" id="1.10.287.2620:FF:000002">
    <property type="entry name" value="Dynein heavy chain 2, axonemal"/>
    <property type="match status" value="1"/>
</dbReference>
<dbReference type="OrthoDB" id="64868at2759"/>
<evidence type="ECO:0000256" key="16">
    <source>
        <dbReference type="ARBA" id="ARBA00054075"/>
    </source>
</evidence>
<evidence type="ECO:0000256" key="7">
    <source>
        <dbReference type="ARBA" id="ARBA00022794"/>
    </source>
</evidence>
<evidence type="ECO:0000256" key="8">
    <source>
        <dbReference type="ARBA" id="ARBA00022840"/>
    </source>
</evidence>
<evidence type="ECO:0000256" key="2">
    <source>
        <dbReference type="ARBA" id="ARBA00008887"/>
    </source>
</evidence>
<dbReference type="Gene3D" id="1.20.920.30">
    <property type="match status" value="1"/>
</dbReference>
<feature type="coiled-coil region" evidence="19">
    <location>
        <begin position="3460"/>
        <end position="3529"/>
    </location>
</feature>
<dbReference type="FunFam" id="1.10.8.710:FF:000002">
    <property type="entry name" value="dynein heavy chain 17, axonemal"/>
    <property type="match status" value="1"/>
</dbReference>
<dbReference type="InterPro" id="IPR041589">
    <property type="entry name" value="DNAH3_AAA_lid_1"/>
</dbReference>
<dbReference type="Gene3D" id="1.10.8.1220">
    <property type="match status" value="1"/>
</dbReference>
<dbReference type="FunFam" id="3.40.50.300:FF:000049">
    <property type="entry name" value="Dynein, axonemal, heavy chain 5"/>
    <property type="match status" value="1"/>
</dbReference>
<dbReference type="InterPro" id="IPR024317">
    <property type="entry name" value="Dynein_heavy_chain_D4_dom"/>
</dbReference>
<dbReference type="Gene3D" id="1.20.58.1120">
    <property type="match status" value="1"/>
</dbReference>
<dbReference type="Pfam" id="PF17857">
    <property type="entry name" value="AAA_lid_1"/>
    <property type="match status" value="1"/>
</dbReference>
<dbReference type="Proteomes" id="UP000054558">
    <property type="component" value="Unassembled WGS sequence"/>
</dbReference>
<dbReference type="GO" id="GO:0045505">
    <property type="term" value="F:dynein intermediate chain binding"/>
    <property type="evidence" value="ECO:0007669"/>
    <property type="project" value="InterPro"/>
</dbReference>
<dbReference type="FunFam" id="1.20.1270.280:FF:000005">
    <property type="entry name" value="Dynein axonemal heavy chain 10"/>
    <property type="match status" value="1"/>
</dbReference>
<accession>A0A1Y1HP70</accession>
<dbReference type="InterPro" id="IPR041658">
    <property type="entry name" value="AAA_lid_11"/>
</dbReference>
<keyword evidence="6" id="KW-0547">Nucleotide-binding</keyword>
<feature type="domain" description="AAA+ ATPase" evidence="21">
    <location>
        <begin position="2608"/>
        <end position="2761"/>
    </location>
</feature>
<proteinExistence type="inferred from homology"/>
<dbReference type="GO" id="GO:0007097">
    <property type="term" value="P:nuclear migration"/>
    <property type="evidence" value="ECO:0000318"/>
    <property type="project" value="GO_Central"/>
</dbReference>
<dbReference type="Pfam" id="PF12774">
    <property type="entry name" value="AAA_6"/>
    <property type="match status" value="1"/>
</dbReference>
<evidence type="ECO:0000256" key="14">
    <source>
        <dbReference type="ARBA" id="ARBA00023212"/>
    </source>
</evidence>
<feature type="compositionally biased region" description="Low complexity" evidence="20">
    <location>
        <begin position="160"/>
        <end position="169"/>
    </location>
</feature>
<dbReference type="GO" id="GO:0040001">
    <property type="term" value="P:establishment of mitotic spindle localization"/>
    <property type="evidence" value="ECO:0000318"/>
    <property type="project" value="GO_Central"/>
</dbReference>
<evidence type="ECO:0000256" key="20">
    <source>
        <dbReference type="SAM" id="MobiDB-lite"/>
    </source>
</evidence>
<feature type="region of interest" description="Disordered" evidence="20">
    <location>
        <begin position="79"/>
        <end position="131"/>
    </location>
</feature>
<dbReference type="InterPro" id="IPR026983">
    <property type="entry name" value="DHC"/>
</dbReference>
<dbReference type="InterPro" id="IPR042219">
    <property type="entry name" value="AAA_lid_11_sf"/>
</dbReference>
<dbReference type="Gene3D" id="3.20.180.20">
    <property type="entry name" value="Dynein heavy chain, N-terminal domain 2"/>
    <property type="match status" value="1"/>
</dbReference>
<dbReference type="InterPro" id="IPR003593">
    <property type="entry name" value="AAA+_ATPase"/>
</dbReference>
<dbReference type="PANTHER" id="PTHR22878">
    <property type="entry name" value="DYNEIN HEAVY CHAIN 6, AXONEMAL-LIKE-RELATED"/>
    <property type="match status" value="1"/>
</dbReference>
<dbReference type="InterPro" id="IPR004273">
    <property type="entry name" value="Dynein_heavy_D6_P-loop"/>
</dbReference>
<evidence type="ECO:0000256" key="10">
    <source>
        <dbReference type="ARBA" id="ARBA00023017"/>
    </source>
</evidence>
<evidence type="ECO:0000256" key="1">
    <source>
        <dbReference type="ARBA" id="ARBA00004611"/>
    </source>
</evidence>
<evidence type="ECO:0000256" key="3">
    <source>
        <dbReference type="ARBA" id="ARBA00022490"/>
    </source>
</evidence>
<dbReference type="GO" id="GO:0060294">
    <property type="term" value="P:cilium movement involved in cell motility"/>
    <property type="evidence" value="ECO:0007669"/>
    <property type="project" value="UniProtKB-ARBA"/>
</dbReference>
<keyword evidence="9" id="KW-0282">Flagellum</keyword>
<keyword evidence="4" id="KW-0493">Microtubule</keyword>
<dbReference type="InterPro" id="IPR035699">
    <property type="entry name" value="AAA_6"/>
</dbReference>
<protein>
    <recommendedName>
        <fullName evidence="18">Dynein-1, subspecies f</fullName>
    </recommendedName>
</protein>
<dbReference type="Gene3D" id="1.10.287.2620">
    <property type="match status" value="1"/>
</dbReference>
<dbReference type="InterPro" id="IPR024743">
    <property type="entry name" value="Dynein_HC_stalk"/>
</dbReference>
<gene>
    <name evidence="22" type="ORF">KFL_000020090</name>
</gene>
<dbReference type="GO" id="GO:0036159">
    <property type="term" value="P:inner dynein arm assembly"/>
    <property type="evidence" value="ECO:0007669"/>
    <property type="project" value="UniProtKB-ARBA"/>
</dbReference>
<comment type="function">
    <text evidence="16">Force generating protein of eukaryotic cilia and flagella. Produces force towards the minus ends of microtubules. Dynein has ATPase activity; the force-producing power stroke is thought to occur on release of ADP. Required for assembly of the I1 inner arm complex and its targeting to the appropriate axoneme location. Also required for phototaxis.</text>
</comment>
<dbReference type="InterPro" id="IPR041466">
    <property type="entry name" value="Dynein_AAA5_ext"/>
</dbReference>
<dbReference type="Pfam" id="PF08393">
    <property type="entry name" value="DHC_N2"/>
    <property type="match status" value="1"/>
</dbReference>
<evidence type="ECO:0000256" key="13">
    <source>
        <dbReference type="ARBA" id="ARBA00023175"/>
    </source>
</evidence>
<evidence type="ECO:0000313" key="22">
    <source>
        <dbReference type="EMBL" id="GAQ77648.1"/>
    </source>
</evidence>
<dbReference type="FunFam" id="1.20.58.1120:FF:000008">
    <property type="entry name" value="Dynein heavy chain 10, axonemal"/>
    <property type="match status" value="1"/>
</dbReference>
<dbReference type="Gene3D" id="3.10.490.20">
    <property type="match status" value="1"/>
</dbReference>
<evidence type="ECO:0000256" key="15">
    <source>
        <dbReference type="ARBA" id="ARBA00023273"/>
    </source>
</evidence>
<dbReference type="InterPro" id="IPR035706">
    <property type="entry name" value="AAA_9"/>
</dbReference>
<dbReference type="FunFam" id="1.20.920.30:FF:000007">
    <property type="entry name" value="Dynein axonemal heavy chain 10"/>
    <property type="match status" value="1"/>
</dbReference>
<dbReference type="GO" id="GO:0036156">
    <property type="term" value="C:inner dynein arm"/>
    <property type="evidence" value="ECO:0007669"/>
    <property type="project" value="UniProtKB-ARBA"/>
</dbReference>
<dbReference type="FunFam" id="3.40.50.300:FF:002141">
    <property type="entry name" value="Dynein heavy chain"/>
    <property type="match status" value="1"/>
</dbReference>
<keyword evidence="8" id="KW-0067">ATP-binding</keyword>
<dbReference type="Pfam" id="PF12781">
    <property type="entry name" value="AAA_9"/>
    <property type="match status" value="1"/>
</dbReference>
<dbReference type="GO" id="GO:0008569">
    <property type="term" value="F:minus-end-directed microtubule motor activity"/>
    <property type="evidence" value="ECO:0007669"/>
    <property type="project" value="InterPro"/>
</dbReference>
<evidence type="ECO:0000256" key="17">
    <source>
        <dbReference type="ARBA" id="ARBA00063032"/>
    </source>
</evidence>
<feature type="domain" description="AAA+ ATPase" evidence="21">
    <location>
        <begin position="2262"/>
        <end position="2515"/>
    </location>
</feature>
<keyword evidence="13" id="KW-0505">Motor protein</keyword>
<organism evidence="22 23">
    <name type="scientific">Klebsormidium nitens</name>
    <name type="common">Green alga</name>
    <name type="synonym">Ulothrix nitens</name>
    <dbReference type="NCBI Taxonomy" id="105231"/>
    <lineage>
        <taxon>Eukaryota</taxon>
        <taxon>Viridiplantae</taxon>
        <taxon>Streptophyta</taxon>
        <taxon>Klebsormidiophyceae</taxon>
        <taxon>Klebsormidiales</taxon>
        <taxon>Klebsormidiaceae</taxon>
        <taxon>Klebsormidium</taxon>
    </lineage>
</organism>
<keyword evidence="10" id="KW-0243">Dynein</keyword>
<name>A0A1Y1HP70_KLENI</name>
<evidence type="ECO:0000256" key="9">
    <source>
        <dbReference type="ARBA" id="ARBA00022846"/>
    </source>
</evidence>
<dbReference type="PANTHER" id="PTHR22878:SF63">
    <property type="entry name" value="DYNEIN AXONEMAL HEAVY CHAIN 10"/>
    <property type="match status" value="1"/>
</dbReference>
<dbReference type="Gene3D" id="1.10.8.720">
    <property type="entry name" value="Region D6 of dynein motor"/>
    <property type="match status" value="1"/>
</dbReference>
<keyword evidence="3" id="KW-0963">Cytoplasm</keyword>
<dbReference type="Pfam" id="PF03028">
    <property type="entry name" value="Dynein_heavy"/>
    <property type="match status" value="1"/>
</dbReference>
<keyword evidence="23" id="KW-1185">Reference proteome</keyword>
<dbReference type="Gene3D" id="1.20.920.20">
    <property type="match status" value="1"/>
</dbReference>
<evidence type="ECO:0000256" key="5">
    <source>
        <dbReference type="ARBA" id="ARBA00022737"/>
    </source>
</evidence>
<feature type="domain" description="AAA+ ATPase" evidence="21">
    <location>
        <begin position="1978"/>
        <end position="2116"/>
    </location>
</feature>
<keyword evidence="5" id="KW-0677">Repeat</keyword>
<dbReference type="Pfam" id="PF08385">
    <property type="entry name" value="DHC_N1"/>
    <property type="match status" value="1"/>
</dbReference>
<dbReference type="STRING" id="105231.A0A1Y1HP70"/>
<dbReference type="Gene3D" id="1.20.1270.280">
    <property type="match status" value="1"/>
</dbReference>
<evidence type="ECO:0000256" key="11">
    <source>
        <dbReference type="ARBA" id="ARBA00023054"/>
    </source>
</evidence>
<evidence type="ECO:0000256" key="6">
    <source>
        <dbReference type="ARBA" id="ARBA00022741"/>
    </source>
</evidence>
<dbReference type="FunFam" id="1.10.8.720:FF:000005">
    <property type="entry name" value="Dynein axonemal heavy chain 10"/>
    <property type="match status" value="1"/>
</dbReference>
<keyword evidence="15" id="KW-0966">Cell projection</keyword>
<dbReference type="OMA" id="VGEAMYG"/>
<feature type="domain" description="AAA+ ATPase" evidence="21">
    <location>
        <begin position="2957"/>
        <end position="3119"/>
    </location>
</feature>
<dbReference type="Pfam" id="PF12775">
    <property type="entry name" value="AAA_7"/>
    <property type="match status" value="1"/>
</dbReference>
<evidence type="ECO:0000313" key="23">
    <source>
        <dbReference type="Proteomes" id="UP000054558"/>
    </source>
</evidence>
<dbReference type="InterPro" id="IPR043160">
    <property type="entry name" value="Dynein_C_barrel"/>
</dbReference>
<feature type="region of interest" description="Disordered" evidence="20">
    <location>
        <begin position="147"/>
        <end position="203"/>
    </location>
</feature>
<evidence type="ECO:0000256" key="12">
    <source>
        <dbReference type="ARBA" id="ARBA00023069"/>
    </source>
</evidence>
<keyword evidence="14" id="KW-0206">Cytoskeleton</keyword>
<reference evidence="22 23" key="1">
    <citation type="journal article" date="2014" name="Nat. Commun.">
        <title>Klebsormidium flaccidum genome reveals primary factors for plant terrestrial adaptation.</title>
        <authorList>
            <person name="Hori K."/>
            <person name="Maruyama F."/>
            <person name="Fujisawa T."/>
            <person name="Togashi T."/>
            <person name="Yamamoto N."/>
            <person name="Seo M."/>
            <person name="Sato S."/>
            <person name="Yamada T."/>
            <person name="Mori H."/>
            <person name="Tajima N."/>
            <person name="Moriyama T."/>
            <person name="Ikeuchi M."/>
            <person name="Watanabe M."/>
            <person name="Wada H."/>
            <person name="Kobayashi K."/>
            <person name="Saito M."/>
            <person name="Masuda T."/>
            <person name="Sasaki-Sekimoto Y."/>
            <person name="Mashiguchi K."/>
            <person name="Awai K."/>
            <person name="Shimojima M."/>
            <person name="Masuda S."/>
            <person name="Iwai M."/>
            <person name="Nobusawa T."/>
            <person name="Narise T."/>
            <person name="Kondo S."/>
            <person name="Saito H."/>
            <person name="Sato R."/>
            <person name="Murakawa M."/>
            <person name="Ihara Y."/>
            <person name="Oshima-Yamada Y."/>
            <person name="Ohtaka K."/>
            <person name="Satoh M."/>
            <person name="Sonobe K."/>
            <person name="Ishii M."/>
            <person name="Ohtani R."/>
            <person name="Kanamori-Sato M."/>
            <person name="Honoki R."/>
            <person name="Miyazaki D."/>
            <person name="Mochizuki H."/>
            <person name="Umetsu J."/>
            <person name="Higashi K."/>
            <person name="Shibata D."/>
            <person name="Kamiya Y."/>
            <person name="Sato N."/>
            <person name="Nakamura Y."/>
            <person name="Tabata S."/>
            <person name="Ida S."/>
            <person name="Kurokawa K."/>
            <person name="Ohta H."/>
        </authorList>
    </citation>
    <scope>NUCLEOTIDE SEQUENCE [LARGE SCALE GENOMIC DNA]</scope>
    <source>
        <strain evidence="22 23">NIES-2285</strain>
    </source>
</reference>
<dbReference type="Gene3D" id="3.40.50.300">
    <property type="entry name" value="P-loop containing nucleotide triphosphate hydrolases"/>
    <property type="match status" value="5"/>
</dbReference>